<organism evidence="1 2">
    <name type="scientific">Pseudomonas hunanensis</name>
    <dbReference type="NCBI Taxonomy" id="1247546"/>
    <lineage>
        <taxon>Bacteria</taxon>
        <taxon>Pseudomonadati</taxon>
        <taxon>Pseudomonadota</taxon>
        <taxon>Gammaproteobacteria</taxon>
        <taxon>Pseudomonadales</taxon>
        <taxon>Pseudomonadaceae</taxon>
        <taxon>Pseudomonas</taxon>
    </lineage>
</organism>
<proteinExistence type="predicted"/>
<name>A0ABD6N475_9PSED</name>
<comment type="caution">
    <text evidence="1">The sequence shown here is derived from an EMBL/GenBank/DDBJ whole genome shotgun (WGS) entry which is preliminary data.</text>
</comment>
<gene>
    <name evidence="1" type="ORF">DM819_09710</name>
</gene>
<dbReference type="AlphaFoldDB" id="A0ABD6N475"/>
<dbReference type="Proteomes" id="UP000704738">
    <property type="component" value="Unassembled WGS sequence"/>
</dbReference>
<dbReference type="EMBL" id="QJRE01000101">
    <property type="protein sequence ID" value="NWL46121.1"/>
    <property type="molecule type" value="Genomic_DNA"/>
</dbReference>
<protein>
    <recommendedName>
        <fullName evidence="3">Diguanylate cyclase</fullName>
    </recommendedName>
</protein>
<sequence length="66" mass="7161">MAHFLLLCAKTSKDFVACTGLFAGEPAPTGGEPVGAGLPAKRPVQAYPITARRSRTSHRWPRLRRS</sequence>
<reference evidence="1 2" key="1">
    <citation type="submission" date="2018-06" db="EMBL/GenBank/DDBJ databases">
        <title>Bacteria isolated from soil of Wuhan.</title>
        <authorList>
            <person name="Xiang W."/>
            <person name="Huang C."/>
        </authorList>
    </citation>
    <scope>NUCLEOTIDE SEQUENCE [LARGE SCALE GENOMIC DNA]</scope>
    <source>
        <strain evidence="2">xwS4</strain>
    </source>
</reference>
<evidence type="ECO:0000313" key="1">
    <source>
        <dbReference type="EMBL" id="NWL46121.1"/>
    </source>
</evidence>
<evidence type="ECO:0008006" key="3">
    <source>
        <dbReference type="Google" id="ProtNLM"/>
    </source>
</evidence>
<accession>A0ABD6N475</accession>
<evidence type="ECO:0000313" key="2">
    <source>
        <dbReference type="Proteomes" id="UP000704738"/>
    </source>
</evidence>